<name>A0ABS3N9M7_9BACI</name>
<reference evidence="2 3" key="1">
    <citation type="submission" date="2021-03" db="EMBL/GenBank/DDBJ databases">
        <title>Whole genome sequence of Metabacillus bambusae BG109.</title>
        <authorList>
            <person name="Jeong J.W."/>
        </authorList>
    </citation>
    <scope>NUCLEOTIDE SEQUENCE [LARGE SCALE GENOMIC DNA]</scope>
    <source>
        <strain evidence="2 3">BG109</strain>
    </source>
</reference>
<protein>
    <submittedName>
        <fullName evidence="2">Uncharacterized protein</fullName>
    </submittedName>
</protein>
<dbReference type="Proteomes" id="UP000663981">
    <property type="component" value="Unassembled WGS sequence"/>
</dbReference>
<accession>A0ABS3N9M7</accession>
<evidence type="ECO:0000256" key="1">
    <source>
        <dbReference type="SAM" id="Phobius"/>
    </source>
</evidence>
<comment type="caution">
    <text evidence="2">The sequence shown here is derived from an EMBL/GenBank/DDBJ whole genome shotgun (WGS) entry which is preliminary data.</text>
</comment>
<sequence length="127" mass="15090">MVYIFTISSLVINILIILLVPIKLTRQEIYITWMFVTLNALTADLIFGDILDLYDLMDPGPQTYDLFVQITLPATFGILYLNFMPKSKKRFIYYLLFWVIFSTLFELISSYFGYIVYKGWKLWWTPI</sequence>
<evidence type="ECO:0000313" key="2">
    <source>
        <dbReference type="EMBL" id="MBO1515002.1"/>
    </source>
</evidence>
<feature type="transmembrane region" description="Helical" evidence="1">
    <location>
        <begin position="6"/>
        <end position="22"/>
    </location>
</feature>
<keyword evidence="1" id="KW-0812">Transmembrane</keyword>
<gene>
    <name evidence="2" type="ORF">I7822_25590</name>
</gene>
<feature type="transmembrane region" description="Helical" evidence="1">
    <location>
        <begin position="29"/>
        <end position="47"/>
    </location>
</feature>
<dbReference type="EMBL" id="JAGDEL010000029">
    <property type="protein sequence ID" value="MBO1515002.1"/>
    <property type="molecule type" value="Genomic_DNA"/>
</dbReference>
<keyword evidence="1" id="KW-0472">Membrane</keyword>
<dbReference type="RefSeq" id="WP_207981898.1">
    <property type="nucleotide sequence ID" value="NZ_JAGDEL010000029.1"/>
</dbReference>
<keyword evidence="3" id="KW-1185">Reference proteome</keyword>
<evidence type="ECO:0000313" key="3">
    <source>
        <dbReference type="Proteomes" id="UP000663981"/>
    </source>
</evidence>
<organism evidence="2 3">
    <name type="scientific">Metabacillus bambusae</name>
    <dbReference type="NCBI Taxonomy" id="2795218"/>
    <lineage>
        <taxon>Bacteria</taxon>
        <taxon>Bacillati</taxon>
        <taxon>Bacillota</taxon>
        <taxon>Bacilli</taxon>
        <taxon>Bacillales</taxon>
        <taxon>Bacillaceae</taxon>
        <taxon>Metabacillus</taxon>
    </lineage>
</organism>
<feature type="transmembrane region" description="Helical" evidence="1">
    <location>
        <begin position="91"/>
        <end position="117"/>
    </location>
</feature>
<proteinExistence type="predicted"/>
<keyword evidence="1" id="KW-1133">Transmembrane helix</keyword>
<feature type="transmembrane region" description="Helical" evidence="1">
    <location>
        <begin position="67"/>
        <end position="84"/>
    </location>
</feature>